<dbReference type="Pfam" id="PF13191">
    <property type="entry name" value="AAA_16"/>
    <property type="match status" value="1"/>
</dbReference>
<proteinExistence type="inferred from homology"/>
<feature type="compositionally biased region" description="Polar residues" evidence="6">
    <location>
        <begin position="251"/>
        <end position="263"/>
    </location>
</feature>
<evidence type="ECO:0000256" key="1">
    <source>
        <dbReference type="ARBA" id="ARBA00005820"/>
    </source>
</evidence>
<feature type="DNA-binding region" description="OmpR/PhoB-type" evidence="5">
    <location>
        <begin position="1"/>
        <end position="103"/>
    </location>
</feature>
<evidence type="ECO:0000256" key="2">
    <source>
        <dbReference type="ARBA" id="ARBA00023015"/>
    </source>
</evidence>
<feature type="region of interest" description="Disordered" evidence="6">
    <location>
        <begin position="248"/>
        <end position="281"/>
    </location>
</feature>
<name>A0ABN2LWI5_9MICO</name>
<dbReference type="EMBL" id="BAAANJ010000002">
    <property type="protein sequence ID" value="GAA1801358.1"/>
    <property type="molecule type" value="Genomic_DNA"/>
</dbReference>
<dbReference type="Gene3D" id="1.10.10.10">
    <property type="entry name" value="Winged helix-like DNA-binding domain superfamily/Winged helix DNA-binding domain"/>
    <property type="match status" value="2"/>
</dbReference>
<dbReference type="CDD" id="cd15831">
    <property type="entry name" value="BTAD"/>
    <property type="match status" value="1"/>
</dbReference>
<dbReference type="Pfam" id="PF03704">
    <property type="entry name" value="BTAD"/>
    <property type="match status" value="1"/>
</dbReference>
<dbReference type="PANTHER" id="PTHR35807">
    <property type="entry name" value="TRANSCRIPTIONAL REGULATOR REDD-RELATED"/>
    <property type="match status" value="1"/>
</dbReference>
<reference evidence="8 9" key="1">
    <citation type="journal article" date="2019" name="Int. J. Syst. Evol. Microbiol.">
        <title>The Global Catalogue of Microorganisms (GCM) 10K type strain sequencing project: providing services to taxonomists for standard genome sequencing and annotation.</title>
        <authorList>
            <consortium name="The Broad Institute Genomics Platform"/>
            <consortium name="The Broad Institute Genome Sequencing Center for Infectious Disease"/>
            <person name="Wu L."/>
            <person name="Ma J."/>
        </authorList>
    </citation>
    <scope>NUCLEOTIDE SEQUENCE [LARGE SCALE GENOMIC DNA]</scope>
    <source>
        <strain evidence="8 9">JCM 14322</strain>
    </source>
</reference>
<dbReference type="SUPFAM" id="SSF48452">
    <property type="entry name" value="TPR-like"/>
    <property type="match status" value="1"/>
</dbReference>
<protein>
    <submittedName>
        <fullName evidence="8">BTAD domain-containing putative transcriptional regulator</fullName>
    </submittedName>
</protein>
<evidence type="ECO:0000256" key="3">
    <source>
        <dbReference type="ARBA" id="ARBA00023125"/>
    </source>
</evidence>
<feature type="compositionally biased region" description="Basic and acidic residues" evidence="6">
    <location>
        <begin position="1194"/>
        <end position="1206"/>
    </location>
</feature>
<evidence type="ECO:0000313" key="9">
    <source>
        <dbReference type="Proteomes" id="UP001500002"/>
    </source>
</evidence>
<dbReference type="SUPFAM" id="SSF46894">
    <property type="entry name" value="C-terminal effector domain of the bipartite response regulators"/>
    <property type="match status" value="2"/>
</dbReference>
<feature type="domain" description="OmpR/PhoB-type" evidence="7">
    <location>
        <begin position="1"/>
        <end position="103"/>
    </location>
</feature>
<gene>
    <name evidence="8" type="ORF">GCM10009749_06820</name>
</gene>
<evidence type="ECO:0000256" key="6">
    <source>
        <dbReference type="SAM" id="MobiDB-lite"/>
    </source>
</evidence>
<evidence type="ECO:0000313" key="8">
    <source>
        <dbReference type="EMBL" id="GAA1801358.1"/>
    </source>
</evidence>
<dbReference type="SMART" id="SM01043">
    <property type="entry name" value="BTAD"/>
    <property type="match status" value="1"/>
</dbReference>
<dbReference type="Gene3D" id="1.25.40.10">
    <property type="entry name" value="Tetratricopeptide repeat domain"/>
    <property type="match status" value="1"/>
</dbReference>
<dbReference type="Proteomes" id="UP001500002">
    <property type="component" value="Unassembled WGS sequence"/>
</dbReference>
<dbReference type="InterPro" id="IPR011990">
    <property type="entry name" value="TPR-like_helical_dom_sf"/>
</dbReference>
<keyword evidence="2" id="KW-0805">Transcription regulation</keyword>
<dbReference type="InterPro" id="IPR005158">
    <property type="entry name" value="BTAD"/>
</dbReference>
<dbReference type="PROSITE" id="PS51755">
    <property type="entry name" value="OMPR_PHOB"/>
    <property type="match status" value="1"/>
</dbReference>
<evidence type="ECO:0000259" key="7">
    <source>
        <dbReference type="PROSITE" id="PS51755"/>
    </source>
</evidence>
<keyword evidence="3 5" id="KW-0238">DNA-binding</keyword>
<evidence type="ECO:0000256" key="4">
    <source>
        <dbReference type="ARBA" id="ARBA00023163"/>
    </source>
</evidence>
<dbReference type="InterPro" id="IPR016032">
    <property type="entry name" value="Sig_transdc_resp-reg_C-effctor"/>
</dbReference>
<dbReference type="InterPro" id="IPR036388">
    <property type="entry name" value="WH-like_DNA-bd_sf"/>
</dbReference>
<comment type="similarity">
    <text evidence="1">Belongs to the AfsR/DnrI/RedD regulatory family.</text>
</comment>
<dbReference type="SUPFAM" id="SSF52540">
    <property type="entry name" value="P-loop containing nucleoside triphosphate hydrolases"/>
    <property type="match status" value="1"/>
</dbReference>
<dbReference type="InterPro" id="IPR041664">
    <property type="entry name" value="AAA_16"/>
</dbReference>
<dbReference type="SMART" id="SM00862">
    <property type="entry name" value="Trans_reg_C"/>
    <property type="match status" value="1"/>
</dbReference>
<comment type="caution">
    <text evidence="8">The sequence shown here is derived from an EMBL/GenBank/DDBJ whole genome shotgun (WGS) entry which is preliminary data.</text>
</comment>
<dbReference type="InterPro" id="IPR051677">
    <property type="entry name" value="AfsR-DnrI-RedD_regulator"/>
</dbReference>
<accession>A0ABN2LWI5</accession>
<dbReference type="Pfam" id="PF00486">
    <property type="entry name" value="Trans_reg_C"/>
    <property type="match status" value="1"/>
</dbReference>
<keyword evidence="4" id="KW-0804">Transcription</keyword>
<keyword evidence="9" id="KW-1185">Reference proteome</keyword>
<dbReference type="PANTHER" id="PTHR35807:SF1">
    <property type="entry name" value="TRANSCRIPTIONAL REGULATOR REDD"/>
    <property type="match status" value="1"/>
</dbReference>
<dbReference type="InterPro" id="IPR001867">
    <property type="entry name" value="OmpR/PhoB-type_DNA-bd"/>
</dbReference>
<organism evidence="8 9">
    <name type="scientific">Agromyces neolithicus</name>
    <dbReference type="NCBI Taxonomy" id="269420"/>
    <lineage>
        <taxon>Bacteria</taxon>
        <taxon>Bacillati</taxon>
        <taxon>Actinomycetota</taxon>
        <taxon>Actinomycetes</taxon>
        <taxon>Micrococcales</taxon>
        <taxon>Microbacteriaceae</taxon>
        <taxon>Agromyces</taxon>
    </lineage>
</organism>
<feature type="region of interest" description="Disordered" evidence="6">
    <location>
        <begin position="1183"/>
        <end position="1206"/>
    </location>
</feature>
<sequence length="1206" mass="129135">MDRDGSLRLRVFGELTATRDGAAFDLGGRRQRAVLAALIVMRNQLVPLDRLAACVWGDSAPANPAGAIQAYVSHLRRRLEPEAGARHRDGVIASTGAGYILRMEPDGVDAWMLERAVDEAADLPPADAARTLEGALQLWRGPPYAEYTSEPWVEAEIVRLTELHAVARERLLAARLALKDAAPLVGELEALVAEDPLREERWRLLVLALYRAQRQADAFDALRRARATLADELGVDPGPALRRLEAEVLAQSPTLDRPTTATTPEWPDRSPSPDHSTPPVDLVDRATEMAVLRLAVRAVAAGDSACVLIEGPAGIGKTRLLAEASRTAATEGLRVLSARGSALEQAFGFGVVRQLFERSVNGAGQRDPLLSGAASGAAAVFDDVGDEPPVQHGSFAVLHALYWLAVNTSSQGPTVICVDDVQWCDTASLRFLAYLVKRLEGLPLLVLLARRSDERHPDDAPLAEIAVDPSVTILRPAPLSMEAAGLLVRERLGEGAEAFVAACHRMTSGNPLLLRQLLRALEDEDVRPDVSHVDTVRAVGSRATSALVTMRLRRMPEAATAAARAVAVLGEAADLPTVAALAQLPEEQAAGALDTLSRSEILTHELRPAFVHPLIREAVHDALPAAERALFHERAASLLREHGATDEHVAAHLMVAPRRGDGSTVEVLRAAARTAMGRGAPEAAAIILQRALEEPPPRAQRAAVLVELGMAEILVDGRAGVAHLSEAYELLADEWERARIALVIARTHVFVSPPGIATEFAAAAAAALPPGLDDERQGLLALRRITGFMHGLPEAGYRAGPEPEVSGDGDGARMLAAVLGYERLRDGVDRDRAVELCRFALVGDRLLAVDYGLLWIVAAAVLLLADEDLGDFWDRAMARAHANGGLFTALSVNLWRGYMQWRYGRLDDALQSLEDATEQQNMWGISDATATYAAAFTLGVMVDRGDLRAAEEGLEAARGLPWVGEGGRLLHDAAARLFLEQNRPTAALDELASAGIPEVVNPAWAPWRGLKARALAALGRVDEAALLLDEEVAILRRWGAPSALGSSLRLRGELRGPDGTADLREAVELLAGSRSVLEAARARLELVRSPHVGDAEAVRLLESALDGARACGARSLVRDVVAALSRLGREVDAADAPEGLTSRQRRVAALFAAGLDVDEIAQRLFLARGSVLAVLESTTGVATDSSRTQVGDASLERTDRRNPHEH</sequence>
<dbReference type="InterPro" id="IPR027417">
    <property type="entry name" value="P-loop_NTPase"/>
</dbReference>
<evidence type="ECO:0000256" key="5">
    <source>
        <dbReference type="PROSITE-ProRule" id="PRU01091"/>
    </source>
</evidence>